<keyword evidence="3" id="KW-0217">Developmental protein</keyword>
<accession>A0A649UIM2</accession>
<comment type="subunit">
    <text evidence="10">Homodimers and heterodimers.</text>
</comment>
<dbReference type="Gene3D" id="2.40.330.10">
    <property type="entry name" value="DNA-binding pseudobarrel domain"/>
    <property type="match status" value="1"/>
</dbReference>
<dbReference type="PROSITE" id="PS50863">
    <property type="entry name" value="B3"/>
    <property type="match status" value="1"/>
</dbReference>
<dbReference type="SUPFAM" id="SSF54277">
    <property type="entry name" value="CAD &amp; PB1 domains"/>
    <property type="match status" value="1"/>
</dbReference>
<dbReference type="Pfam" id="PF02362">
    <property type="entry name" value="B3"/>
    <property type="match status" value="1"/>
</dbReference>
<keyword evidence="8 10" id="KW-0927">Auxin signaling pathway</keyword>
<dbReference type="FunFam" id="2.40.330.10:FF:000001">
    <property type="entry name" value="Auxin response factor"/>
    <property type="match status" value="1"/>
</dbReference>
<dbReference type="GO" id="GO:0003677">
    <property type="term" value="F:DNA binding"/>
    <property type="evidence" value="ECO:0007669"/>
    <property type="project" value="UniProtKB-KW"/>
</dbReference>
<dbReference type="InterPro" id="IPR044835">
    <property type="entry name" value="ARF_plant"/>
</dbReference>
<evidence type="ECO:0000259" key="11">
    <source>
        <dbReference type="PROSITE" id="PS50863"/>
    </source>
</evidence>
<evidence type="ECO:0000256" key="3">
    <source>
        <dbReference type="ARBA" id="ARBA00022473"/>
    </source>
</evidence>
<dbReference type="PROSITE" id="PS51745">
    <property type="entry name" value="PB1"/>
    <property type="match status" value="1"/>
</dbReference>
<name>A0A649UIM2_EUCUL</name>
<dbReference type="PANTHER" id="PTHR31384:SF25">
    <property type="entry name" value="AUXIN RESPONSE FACTOR"/>
    <property type="match status" value="1"/>
</dbReference>
<dbReference type="InterPro" id="IPR033389">
    <property type="entry name" value="AUX/IAA_dom"/>
</dbReference>
<dbReference type="Gene3D" id="2.30.30.1040">
    <property type="match status" value="1"/>
</dbReference>
<keyword evidence="7 10" id="KW-0539">Nucleus</keyword>
<dbReference type="InterPro" id="IPR053793">
    <property type="entry name" value="PB1-like"/>
</dbReference>
<evidence type="ECO:0000256" key="6">
    <source>
        <dbReference type="ARBA" id="ARBA00023163"/>
    </source>
</evidence>
<evidence type="ECO:0000256" key="2">
    <source>
        <dbReference type="ARBA" id="ARBA00007853"/>
    </source>
</evidence>
<dbReference type="InterPro" id="IPR010525">
    <property type="entry name" value="ARF_dom"/>
</dbReference>
<feature type="domain" description="TF-B3" evidence="11">
    <location>
        <begin position="149"/>
        <end position="251"/>
    </location>
</feature>
<dbReference type="PANTHER" id="PTHR31384">
    <property type="entry name" value="AUXIN RESPONSE FACTOR 4-RELATED"/>
    <property type="match status" value="1"/>
</dbReference>
<sequence>MFEAGSSSHFKVGAQSANCNGDFEFRENEGGEDNLSSQLWLLCAGPLVNVPRGGDKVYYFPQGHIEQVVAYMNQDEKVDMPIYNLPSKILCKVVHVELKAEANTDEVFAQITLLPEEEEPSSEHEFSTFMMKNGHAHAQAQAQAQARSFSKKLTPSDISTHGGFSVPKRYADDCFPPLDMSQQPPTQELVAKDLNGSEWHFRHIYRGHPRRHLLTSGWSTFVSVKKLVPGDDFNFLRGENGELYVGVRRSKKPRYSSSASILSSLSMQHGILASAFHAISTGTMFTVYYRPWTCPVEFVIPYDRYMKSVEYDYSFGTRFKMRFENVNGIEQIFSGNILGSEDIDSVRWPDSEWRSLKVRWDATPESNNRPDRVSPWNIEPIGALKMKKRKSVQSHEKRKRHFDPLSPFIINDGLTKNPVGVLQGQENKATATAKCMLFGVDILNNRHTELPSIQIFGSPKSSTSQTQTVRVSELGNNVSCSRTCTKQVQKYGTALGRSIDLARFGGYNELIVELDRMFEFEGKLVNGSSGWQVTYTDIEGDMMLIGDYPWLEFLGMVQKMFIQPKEEVDKADSGAPE</sequence>
<evidence type="ECO:0000256" key="1">
    <source>
        <dbReference type="ARBA" id="ARBA00004123"/>
    </source>
</evidence>
<evidence type="ECO:0000256" key="9">
    <source>
        <dbReference type="ARBA" id="ARBA00033478"/>
    </source>
</evidence>
<evidence type="ECO:0000256" key="4">
    <source>
        <dbReference type="ARBA" id="ARBA00023015"/>
    </source>
</evidence>
<evidence type="ECO:0000256" key="10">
    <source>
        <dbReference type="RuleBase" id="RU004561"/>
    </source>
</evidence>
<dbReference type="InterPro" id="IPR015300">
    <property type="entry name" value="DNA-bd_pseudobarrel_sf"/>
</dbReference>
<organism evidence="13">
    <name type="scientific">Eucommia ulmoides</name>
    <name type="common">Hardy rubber tree</name>
    <dbReference type="NCBI Taxonomy" id="4392"/>
    <lineage>
        <taxon>Eukaryota</taxon>
        <taxon>Viridiplantae</taxon>
        <taxon>Streptophyta</taxon>
        <taxon>Embryophyta</taxon>
        <taxon>Tracheophyta</taxon>
        <taxon>Spermatophyta</taxon>
        <taxon>Magnoliopsida</taxon>
        <taxon>eudicotyledons</taxon>
        <taxon>Gunneridae</taxon>
        <taxon>Pentapetalae</taxon>
        <taxon>asterids</taxon>
        <taxon>lamiids</taxon>
        <taxon>Garryales</taxon>
        <taxon>Eucommiaceae</taxon>
        <taxon>Eucommia</taxon>
    </lineage>
</organism>
<reference evidence="13" key="1">
    <citation type="submission" date="2019-04" db="EMBL/GenBank/DDBJ databases">
        <title>Genome-wide analysis of the auxin response factor gene family in Eucommia ulmoides.</title>
        <authorList>
            <person name="Liu M."/>
            <person name="Li L."/>
            <person name="Ye J."/>
            <person name="Zhou X."/>
            <person name="Li Z."/>
            <person name="Fan R."/>
            <person name="Xu J."/>
        </authorList>
    </citation>
    <scope>NUCLEOTIDE SEQUENCE</scope>
</reference>
<keyword evidence="5 10" id="KW-0238">DNA-binding</keyword>
<keyword evidence="4 10" id="KW-0805">Transcription regulation</keyword>
<dbReference type="GO" id="GO:0009734">
    <property type="term" value="P:auxin-activated signaling pathway"/>
    <property type="evidence" value="ECO:0007669"/>
    <property type="project" value="UniProtKB-KW"/>
</dbReference>
<dbReference type="Gene3D" id="3.10.20.90">
    <property type="entry name" value="Phosphatidylinositol 3-kinase Catalytic Subunit, Chain A, domain 1"/>
    <property type="match status" value="1"/>
</dbReference>
<keyword evidence="6 10" id="KW-0804">Transcription</keyword>
<dbReference type="GO" id="GO:0009835">
    <property type="term" value="P:fruit ripening"/>
    <property type="evidence" value="ECO:0007669"/>
    <property type="project" value="UniProtKB-KW"/>
</dbReference>
<comment type="function">
    <text evidence="10">Auxin response factors (ARFs) are transcriptional factors that bind specifically to the DNA sequence 5'-TGTCTC-3' found in the auxin-responsive promoter elements (AuxREs).</text>
</comment>
<evidence type="ECO:0000256" key="5">
    <source>
        <dbReference type="ARBA" id="ARBA00023125"/>
    </source>
</evidence>
<protein>
    <recommendedName>
        <fullName evidence="10">Auxin response factor</fullName>
    </recommendedName>
</protein>
<dbReference type="SUPFAM" id="SSF101936">
    <property type="entry name" value="DNA-binding pseudobarrel domain"/>
    <property type="match status" value="1"/>
</dbReference>
<evidence type="ECO:0000256" key="8">
    <source>
        <dbReference type="ARBA" id="ARBA00023294"/>
    </source>
</evidence>
<feature type="domain" description="PB1" evidence="12">
    <location>
        <begin position="483"/>
        <end position="565"/>
    </location>
</feature>
<comment type="similarity">
    <text evidence="2 10">Belongs to the ARF family.</text>
</comment>
<evidence type="ECO:0000313" key="13">
    <source>
        <dbReference type="EMBL" id="QGJ03860.1"/>
    </source>
</evidence>
<dbReference type="EMBL" id="MK850468">
    <property type="protein sequence ID" value="QGJ03860.1"/>
    <property type="molecule type" value="mRNA"/>
</dbReference>
<dbReference type="AlphaFoldDB" id="A0A649UIM2"/>
<dbReference type="FunFam" id="2.30.30.1040:FF:000001">
    <property type="entry name" value="Auxin response factor"/>
    <property type="match status" value="1"/>
</dbReference>
<dbReference type="Pfam" id="PF06507">
    <property type="entry name" value="ARF_AD"/>
    <property type="match status" value="1"/>
</dbReference>
<comment type="subcellular location">
    <subcellularLocation>
        <location evidence="1 10">Nucleus</location>
    </subcellularLocation>
</comment>
<keyword evidence="9" id="KW-0292">Fruit ripening</keyword>
<dbReference type="InterPro" id="IPR003340">
    <property type="entry name" value="B3_DNA-bd"/>
</dbReference>
<dbReference type="GO" id="GO:0006355">
    <property type="term" value="P:regulation of DNA-templated transcription"/>
    <property type="evidence" value="ECO:0007669"/>
    <property type="project" value="InterPro"/>
</dbReference>
<evidence type="ECO:0000259" key="12">
    <source>
        <dbReference type="PROSITE" id="PS51745"/>
    </source>
</evidence>
<proteinExistence type="evidence at transcript level"/>
<dbReference type="SMART" id="SM01019">
    <property type="entry name" value="B3"/>
    <property type="match status" value="1"/>
</dbReference>
<dbReference type="CDD" id="cd10017">
    <property type="entry name" value="B3_DNA"/>
    <property type="match status" value="1"/>
</dbReference>
<dbReference type="GO" id="GO:0005634">
    <property type="term" value="C:nucleus"/>
    <property type="evidence" value="ECO:0007669"/>
    <property type="project" value="UniProtKB-SubCell"/>
</dbReference>
<evidence type="ECO:0000256" key="7">
    <source>
        <dbReference type="ARBA" id="ARBA00023242"/>
    </source>
</evidence>
<dbReference type="Pfam" id="PF02309">
    <property type="entry name" value="AUX_IAA"/>
    <property type="match status" value="1"/>
</dbReference>